<protein>
    <recommendedName>
        <fullName evidence="4">DUF304 domain-containing protein</fullName>
    </recommendedName>
</protein>
<dbReference type="AlphaFoldDB" id="A0A2Z5NAF1"/>
<gene>
    <name evidence="2" type="ORF">CUJ89_35675</name>
</gene>
<evidence type="ECO:0000313" key="3">
    <source>
        <dbReference type="Proteomes" id="UP000253104"/>
    </source>
</evidence>
<proteinExistence type="predicted"/>
<reference evidence="2 3" key="1">
    <citation type="journal article" date="2018" name="ISME J.">
        <title>Involvement of Burkholderiaceae and sulfurous volatiles in disease-suppressive soils.</title>
        <authorList>
            <person name="Carrion V.J."/>
            <person name="Cordovez V."/>
            <person name="Tyc O."/>
            <person name="Etalo D.W."/>
            <person name="de Bruijn I."/>
            <person name="de Jager V.C."/>
            <person name="Medema M.H."/>
            <person name="Eberl L."/>
            <person name="Raaijmakers J.M."/>
        </authorList>
    </citation>
    <scope>NUCLEOTIDE SEQUENCE [LARGE SCALE GENOMIC DNA]</scope>
    <source>
        <strain evidence="3">mHSR5</strain>
    </source>
</reference>
<evidence type="ECO:0000256" key="1">
    <source>
        <dbReference type="SAM" id="Phobius"/>
    </source>
</evidence>
<dbReference type="OrthoDB" id="9099617at2"/>
<keyword evidence="1" id="KW-0812">Transmembrane</keyword>
<name>A0A2Z5NAF1_BURPY</name>
<evidence type="ECO:0008006" key="4">
    <source>
        <dbReference type="Google" id="ProtNLM"/>
    </source>
</evidence>
<evidence type="ECO:0000313" key="2">
    <source>
        <dbReference type="EMBL" id="AXF25764.1"/>
    </source>
</evidence>
<feature type="transmembrane region" description="Helical" evidence="1">
    <location>
        <begin position="44"/>
        <end position="66"/>
    </location>
</feature>
<feature type="transmembrane region" description="Helical" evidence="1">
    <location>
        <begin position="20"/>
        <end position="38"/>
    </location>
</feature>
<keyword evidence="1" id="KW-0472">Membrane</keyword>
<accession>A0A2Z5NAF1</accession>
<dbReference type="Proteomes" id="UP000253104">
    <property type="component" value="Chromosome mHSR5_C"/>
</dbReference>
<organism evidence="2 3">
    <name type="scientific">Burkholderia pyrrocinia</name>
    <name type="common">Pseudomonas pyrrocinia</name>
    <dbReference type="NCBI Taxonomy" id="60550"/>
    <lineage>
        <taxon>Bacteria</taxon>
        <taxon>Pseudomonadati</taxon>
        <taxon>Pseudomonadota</taxon>
        <taxon>Betaproteobacteria</taxon>
        <taxon>Burkholderiales</taxon>
        <taxon>Burkholderiaceae</taxon>
        <taxon>Burkholderia</taxon>
        <taxon>Burkholderia cepacia complex</taxon>
    </lineage>
</organism>
<dbReference type="EMBL" id="CP024904">
    <property type="protein sequence ID" value="AXF25764.1"/>
    <property type="molecule type" value="Genomic_DNA"/>
</dbReference>
<keyword evidence="1" id="KW-1133">Transmembrane helix</keyword>
<dbReference type="RefSeq" id="WP_114182127.1">
    <property type="nucleotide sequence ID" value="NZ_CP024904.1"/>
</dbReference>
<sequence>MNDLAQQSEPELIVRGSRFALPVLVFALVAIGGGFVWAVNSDPFFSFTSFIMPFIGALGGLAYMFVMTRAVFFDDTFKVQRISVPYRDVVEVKRGTFSLIVFYRVATRSGGSKVRKVRLPFAEMRIDDRKKCLEILRRHAPGAFKSDIAA</sequence>